<feature type="compositionally biased region" description="Polar residues" evidence="1">
    <location>
        <begin position="78"/>
        <end position="88"/>
    </location>
</feature>
<organism evidence="2 3">
    <name type="scientific">Liparis tanakae</name>
    <name type="common">Tanaka's snailfish</name>
    <dbReference type="NCBI Taxonomy" id="230148"/>
    <lineage>
        <taxon>Eukaryota</taxon>
        <taxon>Metazoa</taxon>
        <taxon>Chordata</taxon>
        <taxon>Craniata</taxon>
        <taxon>Vertebrata</taxon>
        <taxon>Euteleostomi</taxon>
        <taxon>Actinopterygii</taxon>
        <taxon>Neopterygii</taxon>
        <taxon>Teleostei</taxon>
        <taxon>Neoteleostei</taxon>
        <taxon>Acanthomorphata</taxon>
        <taxon>Eupercaria</taxon>
        <taxon>Perciformes</taxon>
        <taxon>Cottioidei</taxon>
        <taxon>Cottales</taxon>
        <taxon>Liparidae</taxon>
        <taxon>Liparis</taxon>
    </lineage>
</organism>
<evidence type="ECO:0000313" key="2">
    <source>
        <dbReference type="EMBL" id="TNN36565.1"/>
    </source>
</evidence>
<feature type="region of interest" description="Disordered" evidence="1">
    <location>
        <begin position="1"/>
        <end position="95"/>
    </location>
</feature>
<dbReference type="EMBL" id="SRLO01001601">
    <property type="protein sequence ID" value="TNN36565.1"/>
    <property type="molecule type" value="Genomic_DNA"/>
</dbReference>
<sequence>MTDDEELVVGIFHHPDLHGPSEGGREEEWAESPQWAEPQQDRGVVVSRQTSAIHQMEGERRSGRGLSSGRSLSRAVAESQQWAESQQGRGRVSYP</sequence>
<gene>
    <name evidence="2" type="ORF">EYF80_053266</name>
</gene>
<evidence type="ECO:0000256" key="1">
    <source>
        <dbReference type="SAM" id="MobiDB-lite"/>
    </source>
</evidence>
<comment type="caution">
    <text evidence="2">The sequence shown here is derived from an EMBL/GenBank/DDBJ whole genome shotgun (WGS) entry which is preliminary data.</text>
</comment>
<accession>A0A4Z2F663</accession>
<name>A0A4Z2F663_9TELE</name>
<dbReference type="AlphaFoldDB" id="A0A4Z2F663"/>
<proteinExistence type="predicted"/>
<dbReference type="Proteomes" id="UP000314294">
    <property type="component" value="Unassembled WGS sequence"/>
</dbReference>
<reference evidence="2 3" key="1">
    <citation type="submission" date="2019-03" db="EMBL/GenBank/DDBJ databases">
        <title>First draft genome of Liparis tanakae, snailfish: a comprehensive survey of snailfish specific genes.</title>
        <authorList>
            <person name="Kim W."/>
            <person name="Song I."/>
            <person name="Jeong J.-H."/>
            <person name="Kim D."/>
            <person name="Kim S."/>
            <person name="Ryu S."/>
            <person name="Song J.Y."/>
            <person name="Lee S.K."/>
        </authorList>
    </citation>
    <scope>NUCLEOTIDE SEQUENCE [LARGE SCALE GENOMIC DNA]</scope>
    <source>
        <tissue evidence="2">Muscle</tissue>
    </source>
</reference>
<evidence type="ECO:0000313" key="3">
    <source>
        <dbReference type="Proteomes" id="UP000314294"/>
    </source>
</evidence>
<protein>
    <submittedName>
        <fullName evidence="2">Uncharacterized protein</fullName>
    </submittedName>
</protein>
<keyword evidence="3" id="KW-1185">Reference proteome</keyword>
<feature type="compositionally biased region" description="Low complexity" evidence="1">
    <location>
        <begin position="64"/>
        <end position="74"/>
    </location>
</feature>
<feature type="compositionally biased region" description="Basic and acidic residues" evidence="1">
    <location>
        <begin position="13"/>
        <end position="27"/>
    </location>
</feature>